<name>A0AAN9MKV6_PHACN</name>
<comment type="caution">
    <text evidence="1">The sequence shown here is derived from an EMBL/GenBank/DDBJ whole genome shotgun (WGS) entry which is preliminary data.</text>
</comment>
<proteinExistence type="predicted"/>
<dbReference type="AlphaFoldDB" id="A0AAN9MKV6"/>
<protein>
    <submittedName>
        <fullName evidence="1">Uncharacterized protein</fullName>
    </submittedName>
</protein>
<sequence>MLYKCHACFKLYFALGRGIRLYYITSCLIQVKQFHLPDTDVTNGCGFILVFKRVVGRVRYPWSSSSTVTPGLCNNGL</sequence>
<evidence type="ECO:0000313" key="2">
    <source>
        <dbReference type="Proteomes" id="UP001374584"/>
    </source>
</evidence>
<reference evidence="1 2" key="1">
    <citation type="submission" date="2024-01" db="EMBL/GenBank/DDBJ databases">
        <title>The genomes of 5 underutilized Papilionoideae crops provide insights into root nodulation and disease resistanc.</title>
        <authorList>
            <person name="Jiang F."/>
        </authorList>
    </citation>
    <scope>NUCLEOTIDE SEQUENCE [LARGE SCALE GENOMIC DNA]</scope>
    <source>
        <strain evidence="1">JINMINGXINNONG_FW02</strain>
        <tissue evidence="1">Leaves</tissue>
    </source>
</reference>
<dbReference type="Proteomes" id="UP001374584">
    <property type="component" value="Unassembled WGS sequence"/>
</dbReference>
<dbReference type="EMBL" id="JAYMYR010000006">
    <property type="protein sequence ID" value="KAK7355766.1"/>
    <property type="molecule type" value="Genomic_DNA"/>
</dbReference>
<keyword evidence="2" id="KW-1185">Reference proteome</keyword>
<organism evidence="1 2">
    <name type="scientific">Phaseolus coccineus</name>
    <name type="common">Scarlet runner bean</name>
    <name type="synonym">Phaseolus multiflorus</name>
    <dbReference type="NCBI Taxonomy" id="3886"/>
    <lineage>
        <taxon>Eukaryota</taxon>
        <taxon>Viridiplantae</taxon>
        <taxon>Streptophyta</taxon>
        <taxon>Embryophyta</taxon>
        <taxon>Tracheophyta</taxon>
        <taxon>Spermatophyta</taxon>
        <taxon>Magnoliopsida</taxon>
        <taxon>eudicotyledons</taxon>
        <taxon>Gunneridae</taxon>
        <taxon>Pentapetalae</taxon>
        <taxon>rosids</taxon>
        <taxon>fabids</taxon>
        <taxon>Fabales</taxon>
        <taxon>Fabaceae</taxon>
        <taxon>Papilionoideae</taxon>
        <taxon>50 kb inversion clade</taxon>
        <taxon>NPAAA clade</taxon>
        <taxon>indigoferoid/millettioid clade</taxon>
        <taxon>Phaseoleae</taxon>
        <taxon>Phaseolus</taxon>
    </lineage>
</organism>
<gene>
    <name evidence="1" type="ORF">VNO80_15028</name>
</gene>
<accession>A0AAN9MKV6</accession>
<evidence type="ECO:0000313" key="1">
    <source>
        <dbReference type="EMBL" id="KAK7355766.1"/>
    </source>
</evidence>